<protein>
    <recommendedName>
        <fullName evidence="1">Tc1-like transposase DDE domain-containing protein</fullName>
    </recommendedName>
</protein>
<evidence type="ECO:0000313" key="3">
    <source>
        <dbReference type="Proteomes" id="UP000320333"/>
    </source>
</evidence>
<dbReference type="AlphaFoldDB" id="A0A507F200"/>
<dbReference type="GO" id="GO:0003676">
    <property type="term" value="F:nucleic acid binding"/>
    <property type="evidence" value="ECO:0007669"/>
    <property type="project" value="InterPro"/>
</dbReference>
<accession>A0A507F200</accession>
<dbReference type="InterPro" id="IPR036397">
    <property type="entry name" value="RNaseH_sf"/>
</dbReference>
<dbReference type="PANTHER" id="PTHR46564">
    <property type="entry name" value="TRANSPOSASE"/>
    <property type="match status" value="1"/>
</dbReference>
<dbReference type="NCBIfam" id="NF033545">
    <property type="entry name" value="transpos_IS630"/>
    <property type="match status" value="1"/>
</dbReference>
<dbReference type="OrthoDB" id="79420at2759"/>
<dbReference type="SUPFAM" id="SSF53098">
    <property type="entry name" value="Ribonuclease H-like"/>
    <property type="match status" value="1"/>
</dbReference>
<reference evidence="2 3" key="1">
    <citation type="journal article" date="2019" name="Sci. Rep.">
        <title>Comparative genomics of chytrid fungi reveal insights into the obligate biotrophic and pathogenic lifestyle of Synchytrium endobioticum.</title>
        <authorList>
            <person name="van de Vossenberg B.T.L.H."/>
            <person name="Warris S."/>
            <person name="Nguyen H.D.T."/>
            <person name="van Gent-Pelzer M.P.E."/>
            <person name="Joly D.L."/>
            <person name="van de Geest H.C."/>
            <person name="Bonants P.J.M."/>
            <person name="Smith D.S."/>
            <person name="Levesque C.A."/>
            <person name="van der Lee T.A.J."/>
        </authorList>
    </citation>
    <scope>NUCLEOTIDE SEQUENCE [LARGE SCALE GENOMIC DNA]</scope>
    <source>
        <strain evidence="2 3">CBS 675.73</strain>
    </source>
</reference>
<dbReference type="Gene3D" id="3.30.420.10">
    <property type="entry name" value="Ribonuclease H-like superfamily/Ribonuclease H"/>
    <property type="match status" value="1"/>
</dbReference>
<dbReference type="SUPFAM" id="SSF46689">
    <property type="entry name" value="Homeodomain-like"/>
    <property type="match status" value="1"/>
</dbReference>
<evidence type="ECO:0000313" key="2">
    <source>
        <dbReference type="EMBL" id="TPX70261.1"/>
    </source>
</evidence>
<organism evidence="2 3">
    <name type="scientific">Chytriomyces confervae</name>
    <dbReference type="NCBI Taxonomy" id="246404"/>
    <lineage>
        <taxon>Eukaryota</taxon>
        <taxon>Fungi</taxon>
        <taxon>Fungi incertae sedis</taxon>
        <taxon>Chytridiomycota</taxon>
        <taxon>Chytridiomycota incertae sedis</taxon>
        <taxon>Chytridiomycetes</taxon>
        <taxon>Chytridiales</taxon>
        <taxon>Chytriomycetaceae</taxon>
        <taxon>Chytriomyces</taxon>
    </lineage>
</organism>
<dbReference type="InterPro" id="IPR012337">
    <property type="entry name" value="RNaseH-like_sf"/>
</dbReference>
<evidence type="ECO:0000259" key="1">
    <source>
        <dbReference type="Pfam" id="PF13358"/>
    </source>
</evidence>
<dbReference type="InterPro" id="IPR038717">
    <property type="entry name" value="Tc1-like_DDE_dom"/>
</dbReference>
<feature type="domain" description="Tc1-like transposase DDE" evidence="1">
    <location>
        <begin position="154"/>
        <end position="292"/>
    </location>
</feature>
<dbReference type="EMBL" id="QEAP01000292">
    <property type="protein sequence ID" value="TPX70261.1"/>
    <property type="molecule type" value="Genomic_DNA"/>
</dbReference>
<dbReference type="InterPro" id="IPR009057">
    <property type="entry name" value="Homeodomain-like_sf"/>
</dbReference>
<comment type="caution">
    <text evidence="2">The sequence shown here is derived from an EMBL/GenBank/DDBJ whole genome shotgun (WGS) entry which is preliminary data.</text>
</comment>
<sequence length="351" mass="40997">MPIDIEQVVLHSHVSKNTKIHALHNFFYHHKTVYEIAHIYAKKPGTIRNWINRFKKTGSVSRLGASSVHKFTAEHRLWIRQYFFDNPLSFLDEAKAAFKAKWQIPISVSTIWKVLNAYGMRWKAVERRAMHIKEAEIMRFMLEINSLDWTMYNIVFLDEVSFDNRGMVRRHGYAMKGEKLLVRGDYQRLPRVSILSFIGCNGTLENYSTEGTFDRHKFTECCRKFALHSGKVKQYPGQNSIWILDGAAIHRSADLIMYLRCLGVIPIFLPAYCPFFNPIEVMFGLIKKRLRRIYCEGKVNAKNLPFLVAKAFNHYHHFDFRPIFRHCGYVRAAGFNPTVSYVSKARDMGFA</sequence>
<gene>
    <name evidence="2" type="ORF">CcCBS67573_g06618</name>
</gene>
<proteinExistence type="predicted"/>
<keyword evidence="3" id="KW-1185">Reference proteome</keyword>
<dbReference type="Pfam" id="PF13358">
    <property type="entry name" value="DDE_3"/>
    <property type="match status" value="1"/>
</dbReference>
<dbReference type="InterPro" id="IPR047655">
    <property type="entry name" value="Transpos_IS630-like"/>
</dbReference>
<dbReference type="PANTHER" id="PTHR46564:SF1">
    <property type="entry name" value="TRANSPOSASE"/>
    <property type="match status" value="1"/>
</dbReference>
<name>A0A507F200_9FUNG</name>
<dbReference type="STRING" id="246404.A0A507F200"/>
<dbReference type="Proteomes" id="UP000320333">
    <property type="component" value="Unassembled WGS sequence"/>
</dbReference>